<accession>G3IND3</accession>
<reference evidence="2" key="1">
    <citation type="journal article" date="2011" name="Nat. Biotechnol.">
        <title>The genomic sequence of the Chinese hamster ovary (CHO)-K1 cell line.</title>
        <authorList>
            <person name="Xu X."/>
            <person name="Nagarajan H."/>
            <person name="Lewis N.E."/>
            <person name="Pan S."/>
            <person name="Cai Z."/>
            <person name="Liu X."/>
            <person name="Chen W."/>
            <person name="Xie M."/>
            <person name="Wang W."/>
            <person name="Hammond S."/>
            <person name="Andersen M.R."/>
            <person name="Neff N."/>
            <person name="Passarelli B."/>
            <person name="Koh W."/>
            <person name="Fan H.C."/>
            <person name="Wang J."/>
            <person name="Gui Y."/>
            <person name="Lee K.H."/>
            <person name="Betenbaugh M.J."/>
            <person name="Quake S.R."/>
            <person name="Famili I."/>
            <person name="Palsson B.O."/>
            <person name="Wang J."/>
        </authorList>
    </citation>
    <scope>NUCLEOTIDE SEQUENCE [LARGE SCALE GENOMIC DNA]</scope>
    <source>
        <strain evidence="2">CHO K1 cell line</strain>
    </source>
</reference>
<protein>
    <submittedName>
        <fullName evidence="1">Uncharacterized protein</fullName>
    </submittedName>
</protein>
<evidence type="ECO:0000313" key="2">
    <source>
        <dbReference type="Proteomes" id="UP000001075"/>
    </source>
</evidence>
<proteinExistence type="predicted"/>
<evidence type="ECO:0000313" key="1">
    <source>
        <dbReference type="EMBL" id="EGW14934.1"/>
    </source>
</evidence>
<name>G3IND3_CRIGR</name>
<sequence>MGPSAEPATSSAVFLLWGGPLSGSVTGGDQDHLVPPVPQEELLKVTFLIQVHLETGDFPALMAQEDQWDSQGLQGHLAFLGNLERRDCLALQAEKDP</sequence>
<dbReference type="EMBL" id="JH005792">
    <property type="protein sequence ID" value="EGW14934.1"/>
    <property type="molecule type" value="Genomic_DNA"/>
</dbReference>
<dbReference type="Proteomes" id="UP000001075">
    <property type="component" value="Unassembled WGS sequence"/>
</dbReference>
<dbReference type="InParanoid" id="G3IND3"/>
<dbReference type="AlphaFoldDB" id="G3IND3"/>
<organism evidence="1 2">
    <name type="scientific">Cricetulus griseus</name>
    <name type="common">Chinese hamster</name>
    <name type="synonym">Cricetulus barabensis griseus</name>
    <dbReference type="NCBI Taxonomy" id="10029"/>
    <lineage>
        <taxon>Eukaryota</taxon>
        <taxon>Metazoa</taxon>
        <taxon>Chordata</taxon>
        <taxon>Craniata</taxon>
        <taxon>Vertebrata</taxon>
        <taxon>Euteleostomi</taxon>
        <taxon>Mammalia</taxon>
        <taxon>Eutheria</taxon>
        <taxon>Euarchontoglires</taxon>
        <taxon>Glires</taxon>
        <taxon>Rodentia</taxon>
        <taxon>Myomorpha</taxon>
        <taxon>Muroidea</taxon>
        <taxon>Cricetidae</taxon>
        <taxon>Cricetinae</taxon>
        <taxon>Cricetulus</taxon>
    </lineage>
</organism>
<gene>
    <name evidence="1" type="ORF">I79_025449</name>
</gene>